<protein>
    <submittedName>
        <fullName evidence="2">Uncharacterized protein</fullName>
    </submittedName>
</protein>
<name>A0A915JTM4_ROMCU</name>
<organism evidence="1 2">
    <name type="scientific">Romanomermis culicivorax</name>
    <name type="common">Nematode worm</name>
    <dbReference type="NCBI Taxonomy" id="13658"/>
    <lineage>
        <taxon>Eukaryota</taxon>
        <taxon>Metazoa</taxon>
        <taxon>Ecdysozoa</taxon>
        <taxon>Nematoda</taxon>
        <taxon>Enoplea</taxon>
        <taxon>Dorylaimia</taxon>
        <taxon>Mermithida</taxon>
        <taxon>Mermithoidea</taxon>
        <taxon>Mermithidae</taxon>
        <taxon>Romanomermis</taxon>
    </lineage>
</organism>
<dbReference type="Proteomes" id="UP000887565">
    <property type="component" value="Unplaced"/>
</dbReference>
<sequence length="65" mass="7557">MEGNAIETTLPNERKFSFRSVQLEVTVGHFLEDCSYPLRSKVDFQAKRFKLLKIGSVAFHQKRQV</sequence>
<evidence type="ECO:0000313" key="1">
    <source>
        <dbReference type="Proteomes" id="UP000887565"/>
    </source>
</evidence>
<reference evidence="2" key="1">
    <citation type="submission" date="2022-11" db="UniProtKB">
        <authorList>
            <consortium name="WormBaseParasite"/>
        </authorList>
    </citation>
    <scope>IDENTIFICATION</scope>
</reference>
<proteinExistence type="predicted"/>
<accession>A0A915JTM4</accession>
<dbReference type="WBParaSite" id="nRc.2.0.1.t29448-RA">
    <property type="protein sequence ID" value="nRc.2.0.1.t29448-RA"/>
    <property type="gene ID" value="nRc.2.0.1.g29448"/>
</dbReference>
<evidence type="ECO:0000313" key="2">
    <source>
        <dbReference type="WBParaSite" id="nRc.2.0.1.t29448-RA"/>
    </source>
</evidence>
<dbReference type="AlphaFoldDB" id="A0A915JTM4"/>
<keyword evidence="1" id="KW-1185">Reference proteome</keyword>